<feature type="region of interest" description="Disordered" evidence="1">
    <location>
        <begin position="337"/>
        <end position="376"/>
    </location>
</feature>
<evidence type="ECO:0000313" key="3">
    <source>
        <dbReference type="Proteomes" id="UP000023152"/>
    </source>
</evidence>
<sequence length="546" mass="59496">MTMKLLSQTGTLVVPSSRDPSPLPQLHVQIMDNYSAGHVVSDSMVSTGTVIEKISTETPTGDNSPLATPDDNAEFNADQMKLLAEEHEKVFVTKQAPLKKAHATTSTASSNVISAIHGTVSSTTPGAGVAGGNYRRRISEASDRSSESVSRTVTLELFPTSSNTGTSRGNSVASLLRSMPPKGRHPTKKKRPKSKTPRIDAGIGMGMGIGGKSGSNKSMLMGSGRENLTNVAIHLKKMESTGSNSYMDEEDESRTVIVTGETSAYDSLKEVPMLRMDDNLTSDEFGTFEQIREHSEYEYEYEYQDRTAPLSTTSKADEGPKLLSHGADTHVVAEPSSYDYSQKKPGLVSEWSQSRQKDKHDYVTNGDKGADDTEDDLNYDEFQDQMKQIQTANTVSKSAKIRIEIPENAAGELLGNFIASQIGICVPSADVITSKDSDRAFHLLSEYGYGDEYKNAGTPPTILVFEELEGMGINTLQVAAETIQRERYLIRNVVRKIMGKKFPQKLGKHCKALLRDAGFIFALDVALCNPTRFPVDEPFEGVDAPG</sequence>
<feature type="region of interest" description="Disordered" evidence="1">
    <location>
        <begin position="1"/>
        <end position="21"/>
    </location>
</feature>
<dbReference type="AlphaFoldDB" id="X6P4I4"/>
<proteinExistence type="predicted"/>
<evidence type="ECO:0000256" key="1">
    <source>
        <dbReference type="SAM" id="MobiDB-lite"/>
    </source>
</evidence>
<feature type="compositionally biased region" description="Basic residues" evidence="1">
    <location>
        <begin position="182"/>
        <end position="196"/>
    </location>
</feature>
<dbReference type="EMBL" id="ASPP01004160">
    <property type="protein sequence ID" value="ETO32507.1"/>
    <property type="molecule type" value="Genomic_DNA"/>
</dbReference>
<dbReference type="Proteomes" id="UP000023152">
    <property type="component" value="Unassembled WGS sequence"/>
</dbReference>
<comment type="caution">
    <text evidence="2">The sequence shown here is derived from an EMBL/GenBank/DDBJ whole genome shotgun (WGS) entry which is preliminary data.</text>
</comment>
<feature type="compositionally biased region" description="Polar residues" evidence="1">
    <location>
        <begin position="1"/>
        <end position="11"/>
    </location>
</feature>
<feature type="compositionally biased region" description="Low complexity" evidence="1">
    <location>
        <begin position="160"/>
        <end position="171"/>
    </location>
</feature>
<feature type="region of interest" description="Disordered" evidence="1">
    <location>
        <begin position="159"/>
        <end position="211"/>
    </location>
</feature>
<protein>
    <submittedName>
        <fullName evidence="2">Uncharacterized protein</fullName>
    </submittedName>
</protein>
<name>X6P4I4_RETFI</name>
<reference evidence="2 3" key="1">
    <citation type="journal article" date="2013" name="Curr. Biol.">
        <title>The Genome of the Foraminiferan Reticulomyxa filosa.</title>
        <authorList>
            <person name="Glockner G."/>
            <person name="Hulsmann N."/>
            <person name="Schleicher M."/>
            <person name="Noegel A.A."/>
            <person name="Eichinger L."/>
            <person name="Gallinger C."/>
            <person name="Pawlowski J."/>
            <person name="Sierra R."/>
            <person name="Euteneuer U."/>
            <person name="Pillet L."/>
            <person name="Moustafa A."/>
            <person name="Platzer M."/>
            <person name="Groth M."/>
            <person name="Szafranski K."/>
            <person name="Schliwa M."/>
        </authorList>
    </citation>
    <scope>NUCLEOTIDE SEQUENCE [LARGE SCALE GENOMIC DNA]</scope>
</reference>
<accession>X6P4I4</accession>
<gene>
    <name evidence="2" type="ORF">RFI_04611</name>
</gene>
<keyword evidence="3" id="KW-1185">Reference proteome</keyword>
<evidence type="ECO:0000313" key="2">
    <source>
        <dbReference type="EMBL" id="ETO32507.1"/>
    </source>
</evidence>
<organism evidence="2 3">
    <name type="scientific">Reticulomyxa filosa</name>
    <dbReference type="NCBI Taxonomy" id="46433"/>
    <lineage>
        <taxon>Eukaryota</taxon>
        <taxon>Sar</taxon>
        <taxon>Rhizaria</taxon>
        <taxon>Retaria</taxon>
        <taxon>Foraminifera</taxon>
        <taxon>Monothalamids</taxon>
        <taxon>Reticulomyxidae</taxon>
        <taxon>Reticulomyxa</taxon>
    </lineage>
</organism>